<accession>A0A133UY16</accession>
<dbReference type="AlphaFoldDB" id="A0A133UY16"/>
<dbReference type="EMBL" id="LHXV01000115">
    <property type="protein sequence ID" value="KXA99075.1"/>
    <property type="molecule type" value="Genomic_DNA"/>
</dbReference>
<name>A0A133UY16_9EURY</name>
<feature type="transmembrane region" description="Helical" evidence="1">
    <location>
        <begin position="32"/>
        <end position="54"/>
    </location>
</feature>
<reference evidence="2 3" key="1">
    <citation type="journal article" date="2016" name="Sci. Rep.">
        <title>Metabolic traits of an uncultured archaeal lineage -MSBL1- from brine pools of the Red Sea.</title>
        <authorList>
            <person name="Mwirichia R."/>
            <person name="Alam I."/>
            <person name="Rashid M."/>
            <person name="Vinu M."/>
            <person name="Ba-Alawi W."/>
            <person name="Anthony Kamau A."/>
            <person name="Kamanda Ngugi D."/>
            <person name="Goker M."/>
            <person name="Klenk H.P."/>
            <person name="Bajic V."/>
            <person name="Stingl U."/>
        </authorList>
    </citation>
    <scope>NUCLEOTIDE SEQUENCE [LARGE SCALE GENOMIC DNA]</scope>
    <source>
        <strain evidence="2">SCGC-AAA259O05</strain>
    </source>
</reference>
<evidence type="ECO:0000313" key="3">
    <source>
        <dbReference type="Proteomes" id="UP000070344"/>
    </source>
</evidence>
<proteinExistence type="predicted"/>
<sequence length="62" mass="7690">MLETNLERGHRTRTKDNELENMKRREKTWNKYRTLPIFKFLFSFNFFGLCLFRLKNDIQSES</sequence>
<organism evidence="2 3">
    <name type="scientific">candidate division MSBL1 archaeon SCGC-AAA259O05</name>
    <dbReference type="NCBI Taxonomy" id="1698271"/>
    <lineage>
        <taxon>Archaea</taxon>
        <taxon>Methanobacteriati</taxon>
        <taxon>Methanobacteriota</taxon>
        <taxon>candidate division MSBL1</taxon>
    </lineage>
</organism>
<evidence type="ECO:0000256" key="1">
    <source>
        <dbReference type="SAM" id="Phobius"/>
    </source>
</evidence>
<keyword evidence="1" id="KW-0472">Membrane</keyword>
<keyword evidence="3" id="KW-1185">Reference proteome</keyword>
<dbReference type="Proteomes" id="UP000070344">
    <property type="component" value="Unassembled WGS sequence"/>
</dbReference>
<gene>
    <name evidence="2" type="ORF">AKJ41_05990</name>
</gene>
<keyword evidence="1" id="KW-0812">Transmembrane</keyword>
<keyword evidence="1" id="KW-1133">Transmembrane helix</keyword>
<evidence type="ECO:0000313" key="2">
    <source>
        <dbReference type="EMBL" id="KXA99075.1"/>
    </source>
</evidence>
<comment type="caution">
    <text evidence="2">The sequence shown here is derived from an EMBL/GenBank/DDBJ whole genome shotgun (WGS) entry which is preliminary data.</text>
</comment>
<protein>
    <submittedName>
        <fullName evidence="2">Uncharacterized protein</fullName>
    </submittedName>
</protein>